<evidence type="ECO:0000313" key="3">
    <source>
        <dbReference type="Proteomes" id="UP000007073"/>
    </source>
</evidence>
<reference evidence="2 3" key="2">
    <citation type="journal article" date="2009" name="BMC Microbiol.">
        <title>The genome sequence of Geobacter metallireducens: features of metabolism, physiology and regulation common and dissimilar to Geobacter sulfurreducens.</title>
        <authorList>
            <person name="Aklujkar M."/>
            <person name="Krushkal J."/>
            <person name="DiBartolo G."/>
            <person name="Lapidus A."/>
            <person name="Land M.L."/>
            <person name="Lovley D.R."/>
        </authorList>
    </citation>
    <scope>NUCLEOTIDE SEQUENCE [LARGE SCALE GENOMIC DNA]</scope>
    <source>
        <strain evidence="3">ATCC 53774 / DSM 7210 / GS-15</strain>
    </source>
</reference>
<dbReference type="NCBIfam" id="TIGR00738">
    <property type="entry name" value="rrf2_super"/>
    <property type="match status" value="1"/>
</dbReference>
<dbReference type="InterPro" id="IPR036390">
    <property type="entry name" value="WH_DNA-bd_sf"/>
</dbReference>
<dbReference type="STRING" id="269799.Gmet_1907"/>
<keyword evidence="3" id="KW-1185">Reference proteome</keyword>
<dbReference type="SUPFAM" id="SSF46785">
    <property type="entry name" value="Winged helix' DNA-binding domain"/>
    <property type="match status" value="1"/>
</dbReference>
<dbReference type="RefSeq" id="WP_004511937.1">
    <property type="nucleotide sequence ID" value="NC_007517.1"/>
</dbReference>
<dbReference type="InterPro" id="IPR000944">
    <property type="entry name" value="Tscrpt_reg_Rrf2"/>
</dbReference>
<dbReference type="GO" id="GO:0003677">
    <property type="term" value="F:DNA binding"/>
    <property type="evidence" value="ECO:0007669"/>
    <property type="project" value="UniProtKB-KW"/>
</dbReference>
<dbReference type="PROSITE" id="PS01332">
    <property type="entry name" value="HTH_RRF2_1"/>
    <property type="match status" value="1"/>
</dbReference>
<dbReference type="EMBL" id="CP000148">
    <property type="protein sequence ID" value="ABB32136.1"/>
    <property type="molecule type" value="Genomic_DNA"/>
</dbReference>
<dbReference type="PANTHER" id="PTHR33221">
    <property type="entry name" value="WINGED HELIX-TURN-HELIX TRANSCRIPTIONAL REGULATOR, RRF2 FAMILY"/>
    <property type="match status" value="1"/>
</dbReference>
<dbReference type="Proteomes" id="UP000007073">
    <property type="component" value="Chromosome"/>
</dbReference>
<dbReference type="GO" id="GO:0003700">
    <property type="term" value="F:DNA-binding transcription factor activity"/>
    <property type="evidence" value="ECO:0007669"/>
    <property type="project" value="TreeGrafter"/>
</dbReference>
<name>Q39UD8_GEOMG</name>
<dbReference type="HOGENOM" id="CLU_107144_1_1_7"/>
<dbReference type="InterPro" id="IPR036388">
    <property type="entry name" value="WH-like_DNA-bd_sf"/>
</dbReference>
<dbReference type="eggNOG" id="COG1959">
    <property type="taxonomic scope" value="Bacteria"/>
</dbReference>
<dbReference type="GO" id="GO:0005829">
    <property type="term" value="C:cytosol"/>
    <property type="evidence" value="ECO:0007669"/>
    <property type="project" value="TreeGrafter"/>
</dbReference>
<dbReference type="Gene3D" id="1.10.10.10">
    <property type="entry name" value="Winged helix-like DNA-binding domain superfamily/Winged helix DNA-binding domain"/>
    <property type="match status" value="1"/>
</dbReference>
<proteinExistence type="predicted"/>
<dbReference type="PROSITE" id="PS51197">
    <property type="entry name" value="HTH_RRF2_2"/>
    <property type="match status" value="1"/>
</dbReference>
<accession>Q39UD8</accession>
<protein>
    <submittedName>
        <fullName evidence="2">Winged helix-turn-helix transcriptional regulator, Rrf2 family</fullName>
    </submittedName>
</protein>
<dbReference type="AlphaFoldDB" id="Q39UD8"/>
<keyword evidence="1" id="KW-0238">DNA-binding</keyword>
<sequence>MISKKTKYALKALLYLAREYDRGPILIADLAREERIPKKFLELILLALKNAGVLQSKKGKGGGYYLAHPPREITMGKVIRTLEGPLAPVPCVSETAYARCEECDDEWSCGIRLVMKDVRDAMAQILDNATLAAVLERIEQEKQKKDGALFYAI</sequence>
<dbReference type="KEGG" id="gme:Gmet_1907"/>
<dbReference type="PANTHER" id="PTHR33221:SF5">
    <property type="entry name" value="HTH-TYPE TRANSCRIPTIONAL REGULATOR ISCR"/>
    <property type="match status" value="1"/>
</dbReference>
<evidence type="ECO:0000256" key="1">
    <source>
        <dbReference type="ARBA" id="ARBA00023125"/>
    </source>
</evidence>
<organism evidence="2 3">
    <name type="scientific">Geobacter metallireducens (strain ATCC 53774 / DSM 7210 / GS-15)</name>
    <dbReference type="NCBI Taxonomy" id="269799"/>
    <lineage>
        <taxon>Bacteria</taxon>
        <taxon>Pseudomonadati</taxon>
        <taxon>Thermodesulfobacteriota</taxon>
        <taxon>Desulfuromonadia</taxon>
        <taxon>Geobacterales</taxon>
        <taxon>Geobacteraceae</taxon>
        <taxon>Geobacter</taxon>
    </lineage>
</organism>
<reference evidence="2 3" key="1">
    <citation type="submission" date="2005-10" db="EMBL/GenBank/DDBJ databases">
        <title>Complete sequence of Geobacter metallireducens GS-15.</title>
        <authorList>
            <consortium name="US DOE Joint Genome Institute"/>
            <person name="Copeland A."/>
            <person name="Lucas S."/>
            <person name="Lapidus A."/>
            <person name="Barry K."/>
            <person name="Detter J.C."/>
            <person name="Glavina T."/>
            <person name="Hammon N."/>
            <person name="Israni S."/>
            <person name="Pitluck S."/>
            <person name="Di Bartolo G."/>
            <person name="Chain P."/>
            <person name="Schmutz J."/>
            <person name="Larimer F."/>
            <person name="Land M."/>
            <person name="Kyrpides N."/>
            <person name="Ivanova N."/>
            <person name="Richardson P."/>
        </authorList>
    </citation>
    <scope>NUCLEOTIDE SEQUENCE [LARGE SCALE GENOMIC DNA]</scope>
    <source>
        <strain evidence="3">ATCC 53774 / DSM 7210 / GS-15</strain>
    </source>
</reference>
<dbReference type="Pfam" id="PF02082">
    <property type="entry name" value="Rrf2"/>
    <property type="match status" value="1"/>
</dbReference>
<gene>
    <name evidence="2" type="ordered locus">Gmet_1907</name>
</gene>
<evidence type="ECO:0000313" key="2">
    <source>
        <dbReference type="EMBL" id="ABB32136.1"/>
    </source>
</evidence>
<dbReference type="InterPro" id="IPR030489">
    <property type="entry name" value="TR_Rrf2-type_CS"/>
</dbReference>